<keyword evidence="4 7" id="KW-0812">Transmembrane</keyword>
<feature type="transmembrane region" description="Helical" evidence="7">
    <location>
        <begin position="38"/>
        <end position="58"/>
    </location>
</feature>
<accession>A0ABD5YTX8</accession>
<feature type="transmembrane region" description="Helical" evidence="7">
    <location>
        <begin position="396"/>
        <end position="416"/>
    </location>
</feature>
<feature type="transmembrane region" description="Helical" evidence="7">
    <location>
        <begin position="119"/>
        <end position="137"/>
    </location>
</feature>
<dbReference type="EMBL" id="JBHTAX010000001">
    <property type="protein sequence ID" value="MFC7191402.1"/>
    <property type="molecule type" value="Genomic_DNA"/>
</dbReference>
<evidence type="ECO:0000256" key="2">
    <source>
        <dbReference type="ARBA" id="ARBA00022448"/>
    </source>
</evidence>
<keyword evidence="3" id="KW-1003">Cell membrane</keyword>
<dbReference type="InterPro" id="IPR002528">
    <property type="entry name" value="MATE_fam"/>
</dbReference>
<keyword evidence="2" id="KW-0813">Transport</keyword>
<dbReference type="GeneID" id="76201133"/>
<comment type="caution">
    <text evidence="8">The sequence shown here is derived from an EMBL/GenBank/DDBJ whole genome shotgun (WGS) entry which is preliminary data.</text>
</comment>
<evidence type="ECO:0000313" key="8">
    <source>
        <dbReference type="EMBL" id="MFC7191402.1"/>
    </source>
</evidence>
<feature type="transmembrane region" description="Helical" evidence="7">
    <location>
        <begin position="70"/>
        <end position="99"/>
    </location>
</feature>
<feature type="transmembrane region" description="Helical" evidence="7">
    <location>
        <begin position="284"/>
        <end position="312"/>
    </location>
</feature>
<feature type="transmembrane region" description="Helical" evidence="7">
    <location>
        <begin position="241"/>
        <end position="263"/>
    </location>
</feature>
<evidence type="ECO:0000256" key="3">
    <source>
        <dbReference type="ARBA" id="ARBA00022475"/>
    </source>
</evidence>
<dbReference type="Proteomes" id="UP001596417">
    <property type="component" value="Unassembled WGS sequence"/>
</dbReference>
<evidence type="ECO:0000313" key="9">
    <source>
        <dbReference type="Proteomes" id="UP001596417"/>
    </source>
</evidence>
<protein>
    <submittedName>
        <fullName evidence="8">MATE family efflux transporter</fullName>
    </submittedName>
</protein>
<reference evidence="8 9" key="1">
    <citation type="journal article" date="2019" name="Int. J. Syst. Evol. Microbiol.">
        <title>The Global Catalogue of Microorganisms (GCM) 10K type strain sequencing project: providing services to taxonomists for standard genome sequencing and annotation.</title>
        <authorList>
            <consortium name="The Broad Institute Genomics Platform"/>
            <consortium name="The Broad Institute Genome Sequencing Center for Infectious Disease"/>
            <person name="Wu L."/>
            <person name="Ma J."/>
        </authorList>
    </citation>
    <scope>NUCLEOTIDE SEQUENCE [LARGE SCALE GENOMIC DNA]</scope>
    <source>
        <strain evidence="8 9">RDMS1</strain>
    </source>
</reference>
<dbReference type="PANTHER" id="PTHR43549">
    <property type="entry name" value="MULTIDRUG RESISTANCE PROTEIN YPNP-RELATED"/>
    <property type="match status" value="1"/>
</dbReference>
<proteinExistence type="predicted"/>
<keyword evidence="5 7" id="KW-1133">Transmembrane helix</keyword>
<dbReference type="PIRSF" id="PIRSF006603">
    <property type="entry name" value="DinF"/>
    <property type="match status" value="1"/>
</dbReference>
<name>A0ABD5YTX8_9EURY</name>
<dbReference type="Pfam" id="PF01554">
    <property type="entry name" value="MatE"/>
    <property type="match status" value="2"/>
</dbReference>
<sequence length="506" mass="53626">METAKRGHTGVSVRATLDRLFSPSDELDLTSGPIAKPLLYLSFPIVITNLFQTAYNLADTFWLGQYNTTALAAISFAFPMVFLLISFAIGLSVAGSVLVAQHIGAEREREAEYAASQTVTFSILVSILLGMLGLLFVDQYLVLLGASESVIPPVTAYMKVISVGLFAMFGFAVFIALMRGYGDTVTPMLVMFGSVVLNIVLDPILIFGFENNPLFDYLGMGGLELWLLGQTGYPGSGIEGAAIATVFSRLLALAVGLVIMFRGHRGVQIHLDQMVPDLGYARRLIDIGIPASVEATGIAISANVLLFIIAAFTEPVVAAYGIAIRVFSVIFLPALAFSQGVETMTGQNIGAGKEDRAARANNYSAKLLFVTLSVLGGIVFFTAHSIAAVFSTDPAVVEIAATFMQFAALTFGGIGVRHAYTGGFRGAGKTVTAAVIAVSVLGAVRLPVAWIGSTLFGPPGVWTAFAVSNVTGGVVAYLWFRRGTWRGNDLSDRYASSALSESTSDD</sequence>
<feature type="transmembrane region" description="Helical" evidence="7">
    <location>
        <begin position="367"/>
        <end position="390"/>
    </location>
</feature>
<evidence type="ECO:0000256" key="4">
    <source>
        <dbReference type="ARBA" id="ARBA00022692"/>
    </source>
</evidence>
<dbReference type="InterPro" id="IPR052031">
    <property type="entry name" value="Membrane_Transporter-Flippase"/>
</dbReference>
<feature type="transmembrane region" description="Helical" evidence="7">
    <location>
        <begin position="157"/>
        <end position="177"/>
    </location>
</feature>
<feature type="transmembrane region" description="Helical" evidence="7">
    <location>
        <begin position="189"/>
        <end position="209"/>
    </location>
</feature>
<keyword evidence="6 7" id="KW-0472">Membrane</keyword>
<evidence type="ECO:0000256" key="5">
    <source>
        <dbReference type="ARBA" id="ARBA00022989"/>
    </source>
</evidence>
<feature type="transmembrane region" description="Helical" evidence="7">
    <location>
        <begin position="318"/>
        <end position="337"/>
    </location>
</feature>
<dbReference type="PANTHER" id="PTHR43549:SF2">
    <property type="entry name" value="MULTIDRUG RESISTANCE PROTEIN NORM-RELATED"/>
    <property type="match status" value="1"/>
</dbReference>
<evidence type="ECO:0000256" key="1">
    <source>
        <dbReference type="ARBA" id="ARBA00004651"/>
    </source>
</evidence>
<feature type="transmembrane region" description="Helical" evidence="7">
    <location>
        <begin position="428"/>
        <end position="448"/>
    </location>
</feature>
<comment type="subcellular location">
    <subcellularLocation>
        <location evidence="1">Cell membrane</location>
        <topology evidence="1">Multi-pass membrane protein</topology>
    </subcellularLocation>
</comment>
<dbReference type="NCBIfam" id="TIGR00797">
    <property type="entry name" value="matE"/>
    <property type="match status" value="1"/>
</dbReference>
<keyword evidence="9" id="KW-1185">Reference proteome</keyword>
<dbReference type="AlphaFoldDB" id="A0ABD5YTX8"/>
<dbReference type="CDD" id="cd13142">
    <property type="entry name" value="MATE_like_12"/>
    <property type="match status" value="1"/>
</dbReference>
<organism evidence="8 9">
    <name type="scientific">Halocatena marina</name>
    <dbReference type="NCBI Taxonomy" id="2934937"/>
    <lineage>
        <taxon>Archaea</taxon>
        <taxon>Methanobacteriati</taxon>
        <taxon>Methanobacteriota</taxon>
        <taxon>Stenosarchaea group</taxon>
        <taxon>Halobacteria</taxon>
        <taxon>Halobacteriales</taxon>
        <taxon>Natronomonadaceae</taxon>
        <taxon>Halocatena</taxon>
    </lineage>
</organism>
<feature type="transmembrane region" description="Helical" evidence="7">
    <location>
        <begin position="460"/>
        <end position="480"/>
    </location>
</feature>
<evidence type="ECO:0000256" key="6">
    <source>
        <dbReference type="ARBA" id="ARBA00023136"/>
    </source>
</evidence>
<dbReference type="RefSeq" id="WP_277999796.1">
    <property type="nucleotide sequence ID" value="NZ_CP109979.1"/>
</dbReference>
<gene>
    <name evidence="8" type="ORF">ACFQL7_17425</name>
</gene>
<evidence type="ECO:0000256" key="7">
    <source>
        <dbReference type="SAM" id="Phobius"/>
    </source>
</evidence>
<dbReference type="InterPro" id="IPR048279">
    <property type="entry name" value="MdtK-like"/>
</dbReference>
<dbReference type="GO" id="GO:0005886">
    <property type="term" value="C:plasma membrane"/>
    <property type="evidence" value="ECO:0007669"/>
    <property type="project" value="UniProtKB-SubCell"/>
</dbReference>